<dbReference type="Pfam" id="PF07883">
    <property type="entry name" value="Cupin_2"/>
    <property type="match status" value="1"/>
</dbReference>
<gene>
    <name evidence="3" type="ORF">BAA01_09780</name>
</gene>
<reference evidence="4" key="1">
    <citation type="submission" date="2016-06" db="EMBL/GenBank/DDBJ databases">
        <authorList>
            <person name="Nascimento L."/>
            <person name="Pereira R.V."/>
            <person name="Martins L.F."/>
            <person name="Quaggio R.B."/>
            <person name="Silva A.M."/>
            <person name="Setubal J.C."/>
        </authorList>
    </citation>
    <scope>NUCLEOTIDE SEQUENCE [LARGE SCALE GENOMIC DNA]</scope>
</reference>
<dbReference type="PANTHER" id="PTHR35848:SF6">
    <property type="entry name" value="CUPIN TYPE-2 DOMAIN-CONTAINING PROTEIN"/>
    <property type="match status" value="1"/>
</dbReference>
<name>A0A1Y3PJY4_9BACI</name>
<organism evidence="3 4">
    <name type="scientific">Bacillus thermozeamaize</name>
    <dbReference type="NCBI Taxonomy" id="230954"/>
    <lineage>
        <taxon>Bacteria</taxon>
        <taxon>Bacillati</taxon>
        <taxon>Bacillota</taxon>
        <taxon>Bacilli</taxon>
        <taxon>Bacillales</taxon>
        <taxon>Bacillaceae</taxon>
        <taxon>Bacillus</taxon>
    </lineage>
</organism>
<dbReference type="SUPFAM" id="SSF51182">
    <property type="entry name" value="RmlC-like cupins"/>
    <property type="match status" value="1"/>
</dbReference>
<proteinExistence type="predicted"/>
<evidence type="ECO:0000313" key="4">
    <source>
        <dbReference type="Proteomes" id="UP000196475"/>
    </source>
</evidence>
<evidence type="ECO:0000259" key="2">
    <source>
        <dbReference type="Pfam" id="PF07883"/>
    </source>
</evidence>
<evidence type="ECO:0000313" key="3">
    <source>
        <dbReference type="EMBL" id="OUM87680.1"/>
    </source>
</evidence>
<dbReference type="InterPro" id="IPR014710">
    <property type="entry name" value="RmlC-like_jellyroll"/>
</dbReference>
<dbReference type="InterPro" id="IPR051610">
    <property type="entry name" value="GPI/OXD"/>
</dbReference>
<dbReference type="EMBL" id="LZRT01000071">
    <property type="protein sequence ID" value="OUM87680.1"/>
    <property type="molecule type" value="Genomic_DNA"/>
</dbReference>
<dbReference type="GO" id="GO:0046872">
    <property type="term" value="F:metal ion binding"/>
    <property type="evidence" value="ECO:0007669"/>
    <property type="project" value="UniProtKB-KW"/>
</dbReference>
<accession>A0A1Y3PJY4</accession>
<keyword evidence="1" id="KW-0479">Metal-binding</keyword>
<comment type="caution">
    <text evidence="3">The sequence shown here is derived from an EMBL/GenBank/DDBJ whole genome shotgun (WGS) entry which is preliminary data.</text>
</comment>
<dbReference type="InterPro" id="IPR011051">
    <property type="entry name" value="RmlC_Cupin_sf"/>
</dbReference>
<dbReference type="Gene3D" id="2.60.120.10">
    <property type="entry name" value="Jelly Rolls"/>
    <property type="match status" value="1"/>
</dbReference>
<protein>
    <recommendedName>
        <fullName evidence="2">Cupin type-2 domain-containing protein</fullName>
    </recommendedName>
</protein>
<evidence type="ECO:0000256" key="1">
    <source>
        <dbReference type="ARBA" id="ARBA00022723"/>
    </source>
</evidence>
<dbReference type="PANTHER" id="PTHR35848">
    <property type="entry name" value="OXALATE-BINDING PROTEIN"/>
    <property type="match status" value="1"/>
</dbReference>
<dbReference type="Proteomes" id="UP000196475">
    <property type="component" value="Unassembled WGS sequence"/>
</dbReference>
<dbReference type="AlphaFoldDB" id="A0A1Y3PJY4"/>
<sequence>MNARPKTVLMPYEGRDYRGIGGLVKRIVHPTTVGSISLGVSICYLNPGEQVVRHNHPYEEAYFVIQGTGTMYLDGEEFRLEPNMSVYVPPGKEHGQINDGSEPLVILCSLSPAPDVW</sequence>
<dbReference type="InterPro" id="IPR013096">
    <property type="entry name" value="Cupin_2"/>
</dbReference>
<feature type="domain" description="Cupin type-2" evidence="2">
    <location>
        <begin position="43"/>
        <end position="108"/>
    </location>
</feature>